<dbReference type="KEGG" id="dsc:ABOD76_15330"/>
<name>A0AAU7U8J8_9DEIO</name>
<evidence type="ECO:0000256" key="1">
    <source>
        <dbReference type="SAM" id="SignalP"/>
    </source>
</evidence>
<proteinExistence type="predicted"/>
<evidence type="ECO:0000313" key="2">
    <source>
        <dbReference type="EMBL" id="XBV84803.1"/>
    </source>
</evidence>
<dbReference type="AlphaFoldDB" id="A0AAU7U8J8"/>
<dbReference type="RefSeq" id="WP_350242840.1">
    <property type="nucleotide sequence ID" value="NZ_CP158299.1"/>
</dbReference>
<feature type="chain" id="PRO_5043571561" description="Proteinase inhibitor I42 chagasin domain-containing protein" evidence="1">
    <location>
        <begin position="20"/>
        <end position="124"/>
    </location>
</feature>
<dbReference type="EMBL" id="CP158299">
    <property type="protein sequence ID" value="XBV84803.1"/>
    <property type="molecule type" value="Genomic_DNA"/>
</dbReference>
<gene>
    <name evidence="2" type="ORF">ABOD76_15330</name>
</gene>
<organism evidence="2">
    <name type="scientific">Deinococcus sonorensis KR-87</name>
    <dbReference type="NCBI Taxonomy" id="694439"/>
    <lineage>
        <taxon>Bacteria</taxon>
        <taxon>Thermotogati</taxon>
        <taxon>Deinococcota</taxon>
        <taxon>Deinococci</taxon>
        <taxon>Deinococcales</taxon>
        <taxon>Deinococcaceae</taxon>
        <taxon>Deinococcus</taxon>
    </lineage>
</organism>
<accession>A0AAU7U8J8</accession>
<reference evidence="2" key="1">
    <citation type="submission" date="2024-06" db="EMBL/GenBank/DDBJ databases">
        <title>Draft Genome Sequence of Deinococcus sonorensis Type Strain KR-87, a Biofilm Producing Representative of the Genus Deinococcus.</title>
        <authorList>
            <person name="Boren L.S."/>
            <person name="Grosso R.A."/>
            <person name="Hugenberg-Cox A.N."/>
            <person name="Hill J.T.E."/>
            <person name="Albert C.M."/>
            <person name="Tuohy J.M."/>
        </authorList>
    </citation>
    <scope>NUCLEOTIDE SEQUENCE</scope>
    <source>
        <strain evidence="2">KR-87</strain>
    </source>
</reference>
<feature type="signal peptide" evidence="1">
    <location>
        <begin position="1"/>
        <end position="19"/>
    </location>
</feature>
<evidence type="ECO:0008006" key="3">
    <source>
        <dbReference type="Google" id="ProtNLM"/>
    </source>
</evidence>
<sequence length="124" mass="13633">MKRIILLLSLPFATLLSSATTPPVVEAHALAHTFGGVLLQASFLPRGRDNLTGVWYEGGHAKLMRCSPRCEVIKKVPLEGPLMIGQDSTYRVVMAGSFRSGQRLKVMLRFDDLQLVTLTVPVND</sequence>
<protein>
    <recommendedName>
        <fullName evidence="3">Proteinase inhibitor I42 chagasin domain-containing protein</fullName>
    </recommendedName>
</protein>
<keyword evidence="1" id="KW-0732">Signal</keyword>